<dbReference type="InterPro" id="IPR030676">
    <property type="entry name" value="CitT-rel"/>
</dbReference>
<evidence type="ECO:0000256" key="3">
    <source>
        <dbReference type="ARBA" id="ARBA00022692"/>
    </source>
</evidence>
<gene>
    <name evidence="6" type="primary">ybhI_1</name>
    <name evidence="6" type="ORF">NCTC12195_04421</name>
</gene>
<evidence type="ECO:0000256" key="1">
    <source>
        <dbReference type="ARBA" id="ARBA00004141"/>
    </source>
</evidence>
<evidence type="ECO:0000256" key="4">
    <source>
        <dbReference type="ARBA" id="ARBA00022989"/>
    </source>
</evidence>
<keyword evidence="4" id="KW-1133">Transmembrane helix</keyword>
<dbReference type="GO" id="GO:0016020">
    <property type="term" value="C:membrane"/>
    <property type="evidence" value="ECO:0007669"/>
    <property type="project" value="UniProtKB-SubCell"/>
</dbReference>
<evidence type="ECO:0000313" key="6">
    <source>
        <dbReference type="EMBL" id="SUM34894.1"/>
    </source>
</evidence>
<proteinExistence type="inferred from homology"/>
<dbReference type="EMBL" id="UHDK01000001">
    <property type="protein sequence ID" value="SUM34894.1"/>
    <property type="molecule type" value="Genomic_DNA"/>
</dbReference>
<reference evidence="6 7" key="1">
    <citation type="submission" date="2018-06" db="EMBL/GenBank/DDBJ databases">
        <authorList>
            <consortium name="Pathogen Informatics"/>
            <person name="Doyle S."/>
        </authorList>
    </citation>
    <scope>NUCLEOTIDE SEQUENCE [LARGE SCALE GENOMIC DNA]</scope>
    <source>
        <strain evidence="6 7">NCTC12195</strain>
    </source>
</reference>
<dbReference type="AlphaFoldDB" id="A0A380FP03"/>
<comment type="similarity">
    <text evidence="2">Belongs to the SLC13A/DASS transporter (TC 2.A.47) family. DIT1 subfamily.</text>
</comment>
<dbReference type="Pfam" id="PF00939">
    <property type="entry name" value="Na_sulph_symp"/>
    <property type="match status" value="1"/>
</dbReference>
<dbReference type="GO" id="GO:0022857">
    <property type="term" value="F:transmembrane transporter activity"/>
    <property type="evidence" value="ECO:0007669"/>
    <property type="project" value="InterPro"/>
</dbReference>
<name>A0A380FP03_STAGA</name>
<dbReference type="InterPro" id="IPR001898">
    <property type="entry name" value="SLC13A/DASS"/>
</dbReference>
<evidence type="ECO:0000256" key="2">
    <source>
        <dbReference type="ARBA" id="ARBA00007349"/>
    </source>
</evidence>
<accession>A0A380FP03</accession>
<keyword evidence="5" id="KW-0472">Membrane</keyword>
<dbReference type="Proteomes" id="UP000255277">
    <property type="component" value="Unassembled WGS sequence"/>
</dbReference>
<evidence type="ECO:0000256" key="5">
    <source>
        <dbReference type="ARBA" id="ARBA00023136"/>
    </source>
</evidence>
<evidence type="ECO:0000313" key="7">
    <source>
        <dbReference type="Proteomes" id="UP000255277"/>
    </source>
</evidence>
<keyword evidence="3" id="KW-0812">Transmembrane</keyword>
<dbReference type="PANTHER" id="PTHR42826">
    <property type="entry name" value="DICARBOXYLATE TRANSPORTER 2.1, CHLOROPLASTIC"/>
    <property type="match status" value="1"/>
</dbReference>
<comment type="subcellular location">
    <subcellularLocation>
        <location evidence="1">Membrane</location>
        <topology evidence="1">Multi-pass membrane protein</topology>
    </subcellularLocation>
</comment>
<organism evidence="6 7">
    <name type="scientific">Staphylococcus gallinarum</name>
    <dbReference type="NCBI Taxonomy" id="1293"/>
    <lineage>
        <taxon>Bacteria</taxon>
        <taxon>Bacillati</taxon>
        <taxon>Bacillota</taxon>
        <taxon>Bacilli</taxon>
        <taxon>Bacillales</taxon>
        <taxon>Staphylococcaceae</taxon>
        <taxon>Staphylococcus</taxon>
    </lineage>
</organism>
<protein>
    <submittedName>
        <fullName evidence="6">Di- and tricarboxylate transporter</fullName>
    </submittedName>
</protein>
<sequence>MVWDLILAPATPSNTARAGGIMFPIINALSRSFGSKPEDGTQRKMGSFLIFTEFHGNLITAAMFLTAMAGNPLAQSLAKHQGRNNFMDELVLSCVGSRDSFISACSTYNL</sequence>